<name>A0ABS6A4W0_9GAMM</name>
<dbReference type="EMBL" id="JAHKPV010000001">
    <property type="protein sequence ID" value="MBU2873133.1"/>
    <property type="molecule type" value="Genomic_DNA"/>
</dbReference>
<proteinExistence type="predicted"/>
<dbReference type="PANTHER" id="PTHR21174:SF0">
    <property type="entry name" value="HD PHOSPHOHYDROLASE FAMILY PROTEIN-RELATED"/>
    <property type="match status" value="1"/>
</dbReference>
<accession>A0ABS6A4W0</accession>
<gene>
    <name evidence="1" type="ORF">KO508_03845</name>
</gene>
<reference evidence="1 2" key="1">
    <citation type="submission" date="2021-05" db="EMBL/GenBank/DDBJ databases">
        <title>Draft genomes of bacteria isolated from model marine particles.</title>
        <authorList>
            <person name="Datta M.S."/>
            <person name="Schwartzman J.A."/>
            <person name="Enke T.N."/>
            <person name="Saavedra J."/>
            <person name="Cermak N."/>
            <person name="Cordero O.X."/>
        </authorList>
    </citation>
    <scope>NUCLEOTIDE SEQUENCE [LARGE SCALE GENOMIC DNA]</scope>
    <source>
        <strain evidence="1 2">D2M19</strain>
    </source>
</reference>
<sequence>MLDLHYERWLALLPEAPKDLAANAYKRLRAHYAEPRRTYHNFQHIDACLRHLDSVRDQLTNFHAIEMATWYHDVIYDTHKNNNEEQSANYAFETLARPNLERVIAGLDGGKF</sequence>
<evidence type="ECO:0000313" key="2">
    <source>
        <dbReference type="Proteomes" id="UP000753376"/>
    </source>
</evidence>
<comment type="caution">
    <text evidence="1">The sequence shown here is derived from an EMBL/GenBank/DDBJ whole genome shotgun (WGS) entry which is preliminary data.</text>
</comment>
<evidence type="ECO:0008006" key="3">
    <source>
        <dbReference type="Google" id="ProtNLM"/>
    </source>
</evidence>
<organism evidence="1 2">
    <name type="scientific">Marinobacter salexigens</name>
    <dbReference type="NCBI Taxonomy" id="1925763"/>
    <lineage>
        <taxon>Bacteria</taxon>
        <taxon>Pseudomonadati</taxon>
        <taxon>Pseudomonadota</taxon>
        <taxon>Gammaproteobacteria</taxon>
        <taxon>Pseudomonadales</taxon>
        <taxon>Marinobacteraceae</taxon>
        <taxon>Marinobacter</taxon>
    </lineage>
</organism>
<evidence type="ECO:0000313" key="1">
    <source>
        <dbReference type="EMBL" id="MBU2873133.1"/>
    </source>
</evidence>
<dbReference type="InterPro" id="IPR009218">
    <property type="entry name" value="HD_phosphohydro"/>
</dbReference>
<keyword evidence="2" id="KW-1185">Reference proteome</keyword>
<protein>
    <recommendedName>
        <fullName evidence="3">Metal-dependent HD superfamily phosphohydrolase</fullName>
    </recommendedName>
</protein>
<dbReference type="Proteomes" id="UP000753376">
    <property type="component" value="Unassembled WGS sequence"/>
</dbReference>
<dbReference type="RefSeq" id="WP_216006983.1">
    <property type="nucleotide sequence ID" value="NZ_JAHKPV010000001.1"/>
</dbReference>
<dbReference type="PANTHER" id="PTHR21174">
    <property type="match status" value="1"/>
</dbReference>